<evidence type="ECO:0000256" key="5">
    <source>
        <dbReference type="ARBA" id="ARBA00037974"/>
    </source>
</evidence>
<dbReference type="PANTHER" id="PTHR43525:SF1">
    <property type="entry name" value="PROTEIN MALY"/>
    <property type="match status" value="1"/>
</dbReference>
<evidence type="ECO:0000256" key="4">
    <source>
        <dbReference type="ARBA" id="ARBA00023239"/>
    </source>
</evidence>
<dbReference type="InterPro" id="IPR027619">
    <property type="entry name" value="C-S_lyase_PatB-like"/>
</dbReference>
<keyword evidence="7" id="KW-0032">Aminotransferase</keyword>
<evidence type="ECO:0000313" key="8">
    <source>
        <dbReference type="Proteomes" id="UP000285777"/>
    </source>
</evidence>
<sequence>MKYNFDKVIDRSGTSAEKVEGLKHIWGRTDLIPLWVADMDFATAPFVTDAIRKRCENEVLGYTGKPDSYYNAIINWVKQRYDLIVTKEVINFVPGIVPGIGMAMNCFTQKGDKVMIQPPVYHPFAWVTTRNERTLVINPLKWENGMYRMDLDAFREQIKGCKLFILCNPHNPGGVVWTEAELRAIADICYDEKVLVFSDEIHADLTLPPHTHRPFATVSEKARMNSVTFMSPSKAFNMPGLSASHALIFNEDLRKRFRIYMDAGELDMGHVFAFLSVEAAYSHGTEWLDQCLAYIQGNIDFVDEFLKKHAPKIKAIRPEASYLVWLDCRELELSQKDLNEFFVDKAHLALNDGEMFGKEGIGFMRLNVASPRCIIEKAMKQLADAYQLLYIK</sequence>
<evidence type="ECO:0000256" key="1">
    <source>
        <dbReference type="ARBA" id="ARBA00001933"/>
    </source>
</evidence>
<name>A0A415BRB1_PHOVU</name>
<dbReference type="NCBIfam" id="TIGR04350">
    <property type="entry name" value="C_S_lyase_PatB"/>
    <property type="match status" value="1"/>
</dbReference>
<dbReference type="InterPro" id="IPR015424">
    <property type="entry name" value="PyrdxlP-dep_Trfase"/>
</dbReference>
<dbReference type="CDD" id="cd00609">
    <property type="entry name" value="AAT_like"/>
    <property type="match status" value="1"/>
</dbReference>
<proteinExistence type="inferred from homology"/>
<evidence type="ECO:0000256" key="3">
    <source>
        <dbReference type="ARBA" id="ARBA00022898"/>
    </source>
</evidence>
<organism evidence="7 8">
    <name type="scientific">Phocaeicola vulgatus</name>
    <name type="common">Bacteroides vulgatus</name>
    <dbReference type="NCBI Taxonomy" id="821"/>
    <lineage>
        <taxon>Bacteria</taxon>
        <taxon>Pseudomonadati</taxon>
        <taxon>Bacteroidota</taxon>
        <taxon>Bacteroidia</taxon>
        <taxon>Bacteroidales</taxon>
        <taxon>Bacteroidaceae</taxon>
        <taxon>Phocaeicola</taxon>
    </lineage>
</organism>
<dbReference type="InterPro" id="IPR004839">
    <property type="entry name" value="Aminotransferase_I/II_large"/>
</dbReference>
<evidence type="ECO:0000313" key="7">
    <source>
        <dbReference type="EMBL" id="RHI90281.1"/>
    </source>
</evidence>
<dbReference type="GO" id="GO:0030170">
    <property type="term" value="F:pyridoxal phosphate binding"/>
    <property type="evidence" value="ECO:0007669"/>
    <property type="project" value="InterPro"/>
</dbReference>
<dbReference type="EC" id="4.4.1.13" evidence="2"/>
<gene>
    <name evidence="7" type="ORF">DW150_11865</name>
</gene>
<keyword evidence="3" id="KW-0663">Pyridoxal phosphate</keyword>
<protein>
    <recommendedName>
        <fullName evidence="2">cysteine-S-conjugate beta-lyase</fullName>
        <ecNumber evidence="2">4.4.1.13</ecNumber>
    </recommendedName>
</protein>
<dbReference type="InterPro" id="IPR051798">
    <property type="entry name" value="Class-II_PLP-Dep_Aminotrans"/>
</dbReference>
<dbReference type="SUPFAM" id="SSF53383">
    <property type="entry name" value="PLP-dependent transferases"/>
    <property type="match status" value="1"/>
</dbReference>
<dbReference type="Gene3D" id="3.90.1150.10">
    <property type="entry name" value="Aspartate Aminotransferase, domain 1"/>
    <property type="match status" value="1"/>
</dbReference>
<accession>A0A415BRB1</accession>
<comment type="caution">
    <text evidence="7">The sequence shown here is derived from an EMBL/GenBank/DDBJ whole genome shotgun (WGS) entry which is preliminary data.</text>
</comment>
<dbReference type="PANTHER" id="PTHR43525">
    <property type="entry name" value="PROTEIN MALY"/>
    <property type="match status" value="1"/>
</dbReference>
<dbReference type="EMBL" id="QRLF01000018">
    <property type="protein sequence ID" value="RHI90281.1"/>
    <property type="molecule type" value="Genomic_DNA"/>
</dbReference>
<evidence type="ECO:0000256" key="2">
    <source>
        <dbReference type="ARBA" id="ARBA00012224"/>
    </source>
</evidence>
<dbReference type="GO" id="GO:0047804">
    <property type="term" value="F:cysteine-S-conjugate beta-lyase activity"/>
    <property type="evidence" value="ECO:0007669"/>
    <property type="project" value="UniProtKB-EC"/>
</dbReference>
<dbReference type="InterPro" id="IPR015421">
    <property type="entry name" value="PyrdxlP-dep_Trfase_major"/>
</dbReference>
<dbReference type="AlphaFoldDB" id="A0A415BRB1"/>
<keyword evidence="7" id="KW-0808">Transferase</keyword>
<evidence type="ECO:0000259" key="6">
    <source>
        <dbReference type="Pfam" id="PF00155"/>
    </source>
</evidence>
<dbReference type="Gene3D" id="3.40.640.10">
    <property type="entry name" value="Type I PLP-dependent aspartate aminotransferase-like (Major domain)"/>
    <property type="match status" value="1"/>
</dbReference>
<dbReference type="RefSeq" id="WP_118291095.1">
    <property type="nucleotide sequence ID" value="NZ_QRLF01000018.1"/>
</dbReference>
<dbReference type="GO" id="GO:0008483">
    <property type="term" value="F:transaminase activity"/>
    <property type="evidence" value="ECO:0007669"/>
    <property type="project" value="UniProtKB-KW"/>
</dbReference>
<comment type="cofactor">
    <cofactor evidence="1">
        <name>pyridoxal 5'-phosphate</name>
        <dbReference type="ChEBI" id="CHEBI:597326"/>
    </cofactor>
</comment>
<keyword evidence="4" id="KW-0456">Lyase</keyword>
<dbReference type="InterPro" id="IPR015422">
    <property type="entry name" value="PyrdxlP-dep_Trfase_small"/>
</dbReference>
<dbReference type="Proteomes" id="UP000285777">
    <property type="component" value="Unassembled WGS sequence"/>
</dbReference>
<reference evidence="7 8" key="1">
    <citation type="submission" date="2018-08" db="EMBL/GenBank/DDBJ databases">
        <title>A genome reference for cultivated species of the human gut microbiota.</title>
        <authorList>
            <person name="Zou Y."/>
            <person name="Xue W."/>
            <person name="Luo G."/>
        </authorList>
    </citation>
    <scope>NUCLEOTIDE SEQUENCE [LARGE SCALE GENOMIC DNA]</scope>
    <source>
        <strain evidence="7 8">AM13-21</strain>
    </source>
</reference>
<comment type="similarity">
    <text evidence="5">Belongs to the class-II pyridoxal-phosphate-dependent aminotransferase family. MalY/PatB cystathionine beta-lyase subfamily.</text>
</comment>
<feature type="domain" description="Aminotransferase class I/classII large" evidence="6">
    <location>
        <begin position="30"/>
        <end position="370"/>
    </location>
</feature>
<dbReference type="Pfam" id="PF00155">
    <property type="entry name" value="Aminotran_1_2"/>
    <property type="match status" value="1"/>
</dbReference>